<feature type="non-terminal residue" evidence="8">
    <location>
        <position position="201"/>
    </location>
</feature>
<keyword evidence="4" id="KW-0511">Multifunctional enzyme</keyword>
<dbReference type="Gene3D" id="3.40.47.10">
    <property type="match status" value="1"/>
</dbReference>
<accession>A0A6B3C913</accession>
<evidence type="ECO:0000256" key="1">
    <source>
        <dbReference type="ARBA" id="ARBA00022450"/>
    </source>
</evidence>
<dbReference type="Pfam" id="PF00109">
    <property type="entry name" value="ketoacyl-synt"/>
    <property type="match status" value="1"/>
</dbReference>
<name>A0A6B3C913_9ACTN</name>
<dbReference type="SUPFAM" id="SSF47336">
    <property type="entry name" value="ACP-like"/>
    <property type="match status" value="1"/>
</dbReference>
<dbReference type="PANTHER" id="PTHR43775:SF51">
    <property type="entry name" value="INACTIVE PHENOLPHTHIOCEROL SYNTHESIS POLYKETIDE SYNTHASE TYPE I PKS1-RELATED"/>
    <property type="match status" value="1"/>
</dbReference>
<sequence>HASAERIEPGKAFKDLGFDSLTAVELRNGLGAATGLRLATTLVFDHPSPTALARQLLVELFGEDAESDDPRAKASGSAADTDDPIAIVAMSCRYPGGVGNPEDLWRLVATGGDAIAGLPANRGWDMAELYAGDTGHAGHPSGTGTPAGAGNTAGDAGRPFAGGFLYDADSFDADFFGISPREALAMDPQQRLLLEASWEAV</sequence>
<dbReference type="RefSeq" id="WP_164324846.1">
    <property type="nucleotide sequence ID" value="NZ_JAAGLU010000272.1"/>
</dbReference>
<dbReference type="InterPro" id="IPR016039">
    <property type="entry name" value="Thiolase-like"/>
</dbReference>
<feature type="region of interest" description="Disordered" evidence="5">
    <location>
        <begin position="135"/>
        <end position="154"/>
    </location>
</feature>
<feature type="domain" description="Ketosynthase family 3 (KS3)" evidence="7">
    <location>
        <begin position="82"/>
        <end position="201"/>
    </location>
</feature>
<dbReference type="SMART" id="SM00823">
    <property type="entry name" value="PKS_PP"/>
    <property type="match status" value="1"/>
</dbReference>
<evidence type="ECO:0000256" key="3">
    <source>
        <dbReference type="ARBA" id="ARBA00022679"/>
    </source>
</evidence>
<comment type="caution">
    <text evidence="8">The sequence shown here is derived from an EMBL/GenBank/DDBJ whole genome shotgun (WGS) entry which is preliminary data.</text>
</comment>
<dbReference type="GO" id="GO:0017000">
    <property type="term" value="P:antibiotic biosynthetic process"/>
    <property type="evidence" value="ECO:0007669"/>
    <property type="project" value="UniProtKB-ARBA"/>
</dbReference>
<proteinExistence type="predicted"/>
<dbReference type="EMBL" id="JAAGLU010000272">
    <property type="protein sequence ID" value="NEC92872.1"/>
    <property type="molecule type" value="Genomic_DNA"/>
</dbReference>
<dbReference type="InterPro" id="IPR014030">
    <property type="entry name" value="Ketoacyl_synth_N"/>
</dbReference>
<dbReference type="InterPro" id="IPR020841">
    <property type="entry name" value="PKS_Beta-ketoAc_synthase_dom"/>
</dbReference>
<keyword evidence="2" id="KW-0597">Phosphoprotein</keyword>
<dbReference type="SUPFAM" id="SSF53901">
    <property type="entry name" value="Thiolase-like"/>
    <property type="match status" value="1"/>
</dbReference>
<dbReference type="AlphaFoldDB" id="A0A6B3C913"/>
<evidence type="ECO:0000259" key="7">
    <source>
        <dbReference type="PROSITE" id="PS52004"/>
    </source>
</evidence>
<gene>
    <name evidence="8" type="ORF">G3I71_45700</name>
</gene>
<reference evidence="8" key="1">
    <citation type="submission" date="2020-01" db="EMBL/GenBank/DDBJ databases">
        <title>Insect and environment-associated Actinomycetes.</title>
        <authorList>
            <person name="Currrie C."/>
            <person name="Chevrette M."/>
            <person name="Carlson C."/>
            <person name="Stubbendieck R."/>
            <person name="Wendt-Pienkowski E."/>
        </authorList>
    </citation>
    <scope>NUCLEOTIDE SEQUENCE</scope>
    <source>
        <strain evidence="8">SID12501</strain>
    </source>
</reference>
<evidence type="ECO:0000313" key="8">
    <source>
        <dbReference type="EMBL" id="NEC92872.1"/>
    </source>
</evidence>
<dbReference type="PANTHER" id="PTHR43775">
    <property type="entry name" value="FATTY ACID SYNTHASE"/>
    <property type="match status" value="1"/>
</dbReference>
<dbReference type="InterPro" id="IPR020806">
    <property type="entry name" value="PKS_PP-bd"/>
</dbReference>
<dbReference type="PROSITE" id="PS50075">
    <property type="entry name" value="CARRIER"/>
    <property type="match status" value="1"/>
</dbReference>
<dbReference type="PROSITE" id="PS00012">
    <property type="entry name" value="PHOSPHOPANTETHEINE"/>
    <property type="match status" value="1"/>
</dbReference>
<dbReference type="InterPro" id="IPR009081">
    <property type="entry name" value="PP-bd_ACP"/>
</dbReference>
<organism evidence="8">
    <name type="scientific">Streptomyces sp. SID12501</name>
    <dbReference type="NCBI Taxonomy" id="2706042"/>
    <lineage>
        <taxon>Bacteria</taxon>
        <taxon>Bacillati</taxon>
        <taxon>Actinomycetota</taxon>
        <taxon>Actinomycetes</taxon>
        <taxon>Kitasatosporales</taxon>
        <taxon>Streptomycetaceae</taxon>
        <taxon>Streptomyces</taxon>
    </lineage>
</organism>
<evidence type="ECO:0000256" key="2">
    <source>
        <dbReference type="ARBA" id="ARBA00022553"/>
    </source>
</evidence>
<dbReference type="GO" id="GO:0031177">
    <property type="term" value="F:phosphopantetheine binding"/>
    <property type="evidence" value="ECO:0007669"/>
    <property type="project" value="InterPro"/>
</dbReference>
<feature type="non-terminal residue" evidence="8">
    <location>
        <position position="1"/>
    </location>
</feature>
<keyword evidence="3" id="KW-0808">Transferase</keyword>
<dbReference type="GO" id="GO:0004312">
    <property type="term" value="F:fatty acid synthase activity"/>
    <property type="evidence" value="ECO:0007669"/>
    <property type="project" value="TreeGrafter"/>
</dbReference>
<dbReference type="GO" id="GO:0006633">
    <property type="term" value="P:fatty acid biosynthetic process"/>
    <property type="evidence" value="ECO:0007669"/>
    <property type="project" value="TreeGrafter"/>
</dbReference>
<dbReference type="Pfam" id="PF00550">
    <property type="entry name" value="PP-binding"/>
    <property type="match status" value="1"/>
</dbReference>
<dbReference type="InterPro" id="IPR006162">
    <property type="entry name" value="Ppantetheine_attach_site"/>
</dbReference>
<dbReference type="Gene3D" id="1.10.1200.10">
    <property type="entry name" value="ACP-like"/>
    <property type="match status" value="1"/>
</dbReference>
<dbReference type="PROSITE" id="PS52004">
    <property type="entry name" value="KS3_2"/>
    <property type="match status" value="1"/>
</dbReference>
<feature type="compositionally biased region" description="Low complexity" evidence="5">
    <location>
        <begin position="137"/>
        <end position="154"/>
    </location>
</feature>
<protein>
    <submittedName>
        <fullName evidence="8">Uncharacterized protein</fullName>
    </submittedName>
</protein>
<evidence type="ECO:0000256" key="4">
    <source>
        <dbReference type="ARBA" id="ARBA00023268"/>
    </source>
</evidence>
<dbReference type="InterPro" id="IPR050091">
    <property type="entry name" value="PKS_NRPS_Biosynth_Enz"/>
</dbReference>
<evidence type="ECO:0000256" key="5">
    <source>
        <dbReference type="SAM" id="MobiDB-lite"/>
    </source>
</evidence>
<keyword evidence="1" id="KW-0596">Phosphopantetheine</keyword>
<feature type="domain" description="Carrier" evidence="6">
    <location>
        <begin position="1"/>
        <end position="60"/>
    </location>
</feature>
<dbReference type="SMART" id="SM01294">
    <property type="entry name" value="PKS_PP_betabranch"/>
    <property type="match status" value="1"/>
</dbReference>
<evidence type="ECO:0000259" key="6">
    <source>
        <dbReference type="PROSITE" id="PS50075"/>
    </source>
</evidence>
<dbReference type="InterPro" id="IPR036736">
    <property type="entry name" value="ACP-like_sf"/>
</dbReference>